<keyword evidence="5" id="KW-1185">Reference proteome</keyword>
<dbReference type="PRINTS" id="PR00111">
    <property type="entry name" value="ABHYDROLASE"/>
</dbReference>
<keyword evidence="1" id="KW-0378">Hydrolase</keyword>
<reference evidence="4 5" key="1">
    <citation type="submission" date="2024-02" db="EMBL/GenBank/DDBJ databases">
        <title>De novo assembly and annotation of 12 fungi associated with fruit tree decline syndrome in Ontario, Canada.</title>
        <authorList>
            <person name="Sulman M."/>
            <person name="Ellouze W."/>
            <person name="Ilyukhin E."/>
        </authorList>
    </citation>
    <scope>NUCLEOTIDE SEQUENCE [LARGE SCALE GENOMIC DNA]</scope>
    <source>
        <strain evidence="4 5">M169</strain>
    </source>
</reference>
<dbReference type="Pfam" id="PF00561">
    <property type="entry name" value="Abhydrolase_1"/>
    <property type="match status" value="1"/>
</dbReference>
<dbReference type="InterPro" id="IPR000073">
    <property type="entry name" value="AB_hydrolase_1"/>
</dbReference>
<dbReference type="InterPro" id="IPR000639">
    <property type="entry name" value="Epox_hydrolase-like"/>
</dbReference>
<accession>A0ABR1PEQ8</accession>
<organism evidence="4 5">
    <name type="scientific">Diaporthe eres</name>
    <name type="common">Phomopsis oblonga</name>
    <dbReference type="NCBI Taxonomy" id="83184"/>
    <lineage>
        <taxon>Eukaryota</taxon>
        <taxon>Fungi</taxon>
        <taxon>Dikarya</taxon>
        <taxon>Ascomycota</taxon>
        <taxon>Pezizomycotina</taxon>
        <taxon>Sordariomycetes</taxon>
        <taxon>Sordariomycetidae</taxon>
        <taxon>Diaporthales</taxon>
        <taxon>Diaporthaceae</taxon>
        <taxon>Diaporthe</taxon>
        <taxon>Diaporthe eres species complex</taxon>
    </lineage>
</organism>
<dbReference type="PRINTS" id="PR00412">
    <property type="entry name" value="EPOXHYDRLASE"/>
</dbReference>
<dbReference type="SUPFAM" id="SSF53474">
    <property type="entry name" value="alpha/beta-Hydrolases"/>
    <property type="match status" value="1"/>
</dbReference>
<evidence type="ECO:0000313" key="5">
    <source>
        <dbReference type="Proteomes" id="UP001430848"/>
    </source>
</evidence>
<evidence type="ECO:0000259" key="3">
    <source>
        <dbReference type="Pfam" id="PF00561"/>
    </source>
</evidence>
<dbReference type="Proteomes" id="UP001430848">
    <property type="component" value="Unassembled WGS sequence"/>
</dbReference>
<protein>
    <recommendedName>
        <fullName evidence="3">AB hydrolase-1 domain-containing protein</fullName>
    </recommendedName>
</protein>
<feature type="domain" description="AB hydrolase-1" evidence="3">
    <location>
        <begin position="29"/>
        <end position="167"/>
    </location>
</feature>
<gene>
    <name evidence="4" type="ORF">SLS63_004018</name>
</gene>
<name>A0ABR1PEQ8_DIAER</name>
<comment type="similarity">
    <text evidence="2">Belongs to the AB hydrolase superfamily. Epoxide hydrolase family.</text>
</comment>
<comment type="caution">
    <text evidence="4">The sequence shown here is derived from an EMBL/GenBank/DDBJ whole genome shotgun (WGS) entry which is preliminary data.</text>
</comment>
<dbReference type="InterPro" id="IPR029058">
    <property type="entry name" value="AB_hydrolase_fold"/>
</dbReference>
<evidence type="ECO:0000256" key="1">
    <source>
        <dbReference type="ARBA" id="ARBA00022801"/>
    </source>
</evidence>
<proteinExistence type="inferred from homology"/>
<dbReference type="Gene3D" id="3.40.50.1820">
    <property type="entry name" value="alpha/beta hydrolase"/>
    <property type="match status" value="1"/>
</dbReference>
<evidence type="ECO:0000256" key="2">
    <source>
        <dbReference type="ARBA" id="ARBA00038334"/>
    </source>
</evidence>
<dbReference type="PANTHER" id="PTHR43329">
    <property type="entry name" value="EPOXIDE HYDROLASE"/>
    <property type="match status" value="1"/>
</dbReference>
<evidence type="ECO:0000313" key="4">
    <source>
        <dbReference type="EMBL" id="KAK7735033.1"/>
    </source>
</evidence>
<dbReference type="EMBL" id="JAKNSF020000014">
    <property type="protein sequence ID" value="KAK7735033.1"/>
    <property type="molecule type" value="Genomic_DNA"/>
</dbReference>
<sequence length="362" mass="39246">MASITEHHVSYADGAKKIHYLAAGPPSGPLIIFLHGWPAIALAWKRQLLTFASLGFRAIAPDMPGWGKSTARRVTADYTQEALVEGMLALLSATGRSAAVWVAHDWGAGVASSLAAHHPAAVQALVLLCVPYRSLELGLDHLVSFVDRTVYPVDGYPYGQWDYMAYYEEAFEECVKQLEANVPAFCKSVWPRPPEPKGYDAADAFKPAFSASIRKNRGRFGGKSAPPADTLPAPLLEGEVFDAFVKATEETGLWGGCAYYSNHKANAAYNGQAPNGGRLGRDKPVLFVHAKFDFVCATLTTGLADPMREACENLTEVTIEAGHNVHFEKPEEVNAAVARFLVEETKEIWPGYADSGYGKVNA</sequence>